<sequence>MYATRHHTETQRHRDVGGRGVWRREKTRQRPVEAPARRCAGSGGLFACVPHWRSHDEHLSLVPVGGERAPLRRVHLRAAAGRGAAAGERARRERGRRGGARPVPHRRPGRRRGL</sequence>
<gene>
    <name evidence="2" type="ORF">AVDCRST_MAG68-58</name>
</gene>
<feature type="compositionally biased region" description="Basic residues" evidence="1">
    <location>
        <begin position="92"/>
        <end position="114"/>
    </location>
</feature>
<dbReference type="AlphaFoldDB" id="A0A6J4K834"/>
<feature type="region of interest" description="Disordered" evidence="1">
    <location>
        <begin position="78"/>
        <end position="114"/>
    </location>
</feature>
<dbReference type="EMBL" id="CADCTW010000008">
    <property type="protein sequence ID" value="CAA9297151.1"/>
    <property type="molecule type" value="Genomic_DNA"/>
</dbReference>
<reference evidence="2" key="1">
    <citation type="submission" date="2020-02" db="EMBL/GenBank/DDBJ databases">
        <authorList>
            <person name="Meier V. D."/>
        </authorList>
    </citation>
    <scope>NUCLEOTIDE SEQUENCE</scope>
    <source>
        <strain evidence="2">AVDCRST_MAG68</strain>
    </source>
</reference>
<evidence type="ECO:0000313" key="2">
    <source>
        <dbReference type="EMBL" id="CAA9297151.1"/>
    </source>
</evidence>
<proteinExistence type="predicted"/>
<organism evidence="2">
    <name type="scientific">uncultured Gemmatimonadota bacterium</name>
    <dbReference type="NCBI Taxonomy" id="203437"/>
    <lineage>
        <taxon>Bacteria</taxon>
        <taxon>Pseudomonadati</taxon>
        <taxon>Gemmatimonadota</taxon>
        <taxon>environmental samples</taxon>
    </lineage>
</organism>
<evidence type="ECO:0000256" key="1">
    <source>
        <dbReference type="SAM" id="MobiDB-lite"/>
    </source>
</evidence>
<protein>
    <submittedName>
        <fullName evidence="2">Uncharacterized protein</fullName>
    </submittedName>
</protein>
<feature type="region of interest" description="Disordered" evidence="1">
    <location>
        <begin position="1"/>
        <end position="36"/>
    </location>
</feature>
<feature type="compositionally biased region" description="Basic and acidic residues" evidence="1">
    <location>
        <begin position="1"/>
        <end position="31"/>
    </location>
</feature>
<accession>A0A6J4K834</accession>
<feature type="compositionally biased region" description="Low complexity" evidence="1">
    <location>
        <begin position="78"/>
        <end position="87"/>
    </location>
</feature>
<name>A0A6J4K834_9BACT</name>